<dbReference type="EMBL" id="CP022278">
    <property type="protein sequence ID" value="ASK26921.1"/>
    <property type="molecule type" value="Genomic_DNA"/>
</dbReference>
<dbReference type="KEGG" id="nei:BG910_03450"/>
<dbReference type="Gene3D" id="3.40.50.12780">
    <property type="entry name" value="N-terminal domain of ligase-like"/>
    <property type="match status" value="1"/>
</dbReference>
<dbReference type="Pfam" id="PF22818">
    <property type="entry name" value="ApeI-like"/>
    <property type="match status" value="1"/>
</dbReference>
<dbReference type="GO" id="GO:0016878">
    <property type="term" value="F:acid-thiol ligase activity"/>
    <property type="evidence" value="ECO:0007669"/>
    <property type="project" value="UniProtKB-ARBA"/>
</dbReference>
<evidence type="ECO:0000313" key="4">
    <source>
        <dbReference type="Proteomes" id="UP000198238"/>
    </source>
</evidence>
<accession>A0A220S0B4</accession>
<evidence type="ECO:0000259" key="2">
    <source>
        <dbReference type="Pfam" id="PF22818"/>
    </source>
</evidence>
<evidence type="ECO:0000313" key="3">
    <source>
        <dbReference type="EMBL" id="ASK26921.1"/>
    </source>
</evidence>
<proteinExistence type="predicted"/>
<name>A0A220S0B4_9NEIS</name>
<sequence length="577" mass="62344">MQKLTQIFSPTLNSDDLIAVSPDWTRADFNRTVFALSGRLKAAGVRSAALWFEDAALFACAVLAAWHAGAEVWLLPNLAAENTEWGGGADVWLTDVPSEIAAKNVSDGLNIWSAADVARMPSENIGNSLNHEDFRIPAAARALLKTSGSSGASQIVVKTAAQMEAEAWMLAQTLPFQEDVATVAGSVSPQHMYGFTFRFALVLTMGWPMVRAQCVYPETLLAAAAAQEKSVWIASPALLNRLGANRNWNALEGRVAGIVSAGGALPDDTADLLAQYAVRPFEIYGSTETGVAAWRSGSALWQPLPEVVLAQNDAGALSVASPWSGGRFQTADLVEMQNGGFTLLGRQDRIIKFEDKRVSLTEIEHKLLAHDWIADAHCGVHPQHGRIAVWAALNAEGIEALRGQGRAAVAAVLKRHLAGSLDKVVLPRYWRFADALPRNTQSKIAAADFQTAFTEAQTSPVWMPSENPAAQENGFEFVGKVPLDLAYFGGHFAGFPLVPGVVELQWVRDLAAQFEWGRQSVVRVENLKYQQFVRPNDTVAVRLDYDAGKNRLTFKMTNSDAVCAGGRLVFGTFGGNG</sequence>
<dbReference type="PANTHER" id="PTHR43767">
    <property type="entry name" value="LONG-CHAIN-FATTY-ACID--COA LIGASE"/>
    <property type="match status" value="1"/>
</dbReference>
<keyword evidence="4" id="KW-1185">Reference proteome</keyword>
<dbReference type="Proteomes" id="UP000198238">
    <property type="component" value="Chromosome"/>
</dbReference>
<dbReference type="Gene3D" id="3.30.300.30">
    <property type="match status" value="1"/>
</dbReference>
<reference evidence="3 4" key="1">
    <citation type="submission" date="2017-06" db="EMBL/GenBank/DDBJ databases">
        <title>Neisseria chenwenguii sp. nov., isolated from the intestinal contents of Tibetan Plateau Pika in Yushu, Qinghai Province, China.</title>
        <authorList>
            <person name="Zhang G."/>
        </authorList>
    </citation>
    <scope>NUCLEOTIDE SEQUENCE [LARGE SCALE GENOMIC DNA]</scope>
    <source>
        <strain evidence="3 4">10023</strain>
    </source>
</reference>
<dbReference type="RefSeq" id="WP_089035641.1">
    <property type="nucleotide sequence ID" value="NZ_CP022278.1"/>
</dbReference>
<dbReference type="InterPro" id="IPR042099">
    <property type="entry name" value="ANL_N_sf"/>
</dbReference>
<dbReference type="Gene3D" id="3.10.129.10">
    <property type="entry name" value="Hotdog Thioesterase"/>
    <property type="match status" value="1"/>
</dbReference>
<dbReference type="SUPFAM" id="SSF56801">
    <property type="entry name" value="Acetyl-CoA synthetase-like"/>
    <property type="match status" value="1"/>
</dbReference>
<dbReference type="AlphaFoldDB" id="A0A220S0B4"/>
<protein>
    <submittedName>
        <fullName evidence="3">AMP-binding protein</fullName>
    </submittedName>
</protein>
<evidence type="ECO:0000259" key="1">
    <source>
        <dbReference type="Pfam" id="PF00501"/>
    </source>
</evidence>
<dbReference type="SUPFAM" id="SSF54637">
    <property type="entry name" value="Thioesterase/thiol ester dehydrase-isomerase"/>
    <property type="match status" value="1"/>
</dbReference>
<feature type="domain" description="AMP-dependent synthetase/ligase" evidence="1">
    <location>
        <begin position="23"/>
        <end position="294"/>
    </location>
</feature>
<organism evidence="3 4">
    <name type="scientific">Neisseria chenwenguii</name>
    <dbReference type="NCBI Taxonomy" id="1853278"/>
    <lineage>
        <taxon>Bacteria</taxon>
        <taxon>Pseudomonadati</taxon>
        <taxon>Pseudomonadota</taxon>
        <taxon>Betaproteobacteria</taxon>
        <taxon>Neisseriales</taxon>
        <taxon>Neisseriaceae</taxon>
        <taxon>Neisseria</taxon>
    </lineage>
</organism>
<gene>
    <name evidence="3" type="ORF">BG910_03450</name>
</gene>
<dbReference type="InterPro" id="IPR054545">
    <property type="entry name" value="ApeI-like"/>
</dbReference>
<dbReference type="InterPro" id="IPR050237">
    <property type="entry name" value="ATP-dep_AMP-bd_enzyme"/>
</dbReference>
<dbReference type="PANTHER" id="PTHR43767:SF1">
    <property type="entry name" value="NONRIBOSOMAL PEPTIDE SYNTHASE PES1 (EUROFUNG)-RELATED"/>
    <property type="match status" value="1"/>
</dbReference>
<dbReference type="InterPro" id="IPR045851">
    <property type="entry name" value="AMP-bd_C_sf"/>
</dbReference>
<dbReference type="Pfam" id="PF00501">
    <property type="entry name" value="AMP-binding"/>
    <property type="match status" value="1"/>
</dbReference>
<feature type="domain" description="ApeI dehydratase-like" evidence="2">
    <location>
        <begin position="471"/>
        <end position="566"/>
    </location>
</feature>
<dbReference type="InterPro" id="IPR000873">
    <property type="entry name" value="AMP-dep_synth/lig_dom"/>
</dbReference>
<dbReference type="InterPro" id="IPR029069">
    <property type="entry name" value="HotDog_dom_sf"/>
</dbReference>